<evidence type="ECO:0000256" key="5">
    <source>
        <dbReference type="ARBA" id="ARBA00022989"/>
    </source>
</evidence>
<evidence type="ECO:0000313" key="9">
    <source>
        <dbReference type="EMBL" id="MFC4665203.1"/>
    </source>
</evidence>
<feature type="domain" description="ABC3 transporter permease C-terminal" evidence="8">
    <location>
        <begin position="253"/>
        <end position="365"/>
    </location>
</feature>
<evidence type="ECO:0000256" key="6">
    <source>
        <dbReference type="ARBA" id="ARBA00023136"/>
    </source>
</evidence>
<organism evidence="9 10">
    <name type="scientific">Falsiporphyromonas endometrii</name>
    <dbReference type="NCBI Taxonomy" id="1387297"/>
    <lineage>
        <taxon>Bacteria</taxon>
        <taxon>Pseudomonadati</taxon>
        <taxon>Bacteroidota</taxon>
        <taxon>Bacteroidia</taxon>
        <taxon>Bacteroidales</taxon>
        <taxon>Porphyromonadaceae</taxon>
        <taxon>Falsiporphyromonas</taxon>
    </lineage>
</organism>
<keyword evidence="3" id="KW-1003">Cell membrane</keyword>
<feature type="transmembrane region" description="Helical" evidence="7">
    <location>
        <begin position="12"/>
        <end position="32"/>
    </location>
</feature>
<feature type="transmembrane region" description="Helical" evidence="7">
    <location>
        <begin position="293"/>
        <end position="318"/>
    </location>
</feature>
<reference evidence="10" key="1">
    <citation type="journal article" date="2019" name="Int. J. Syst. Evol. Microbiol.">
        <title>The Global Catalogue of Microorganisms (GCM) 10K type strain sequencing project: providing services to taxonomists for standard genome sequencing and annotation.</title>
        <authorList>
            <consortium name="The Broad Institute Genomics Platform"/>
            <consortium name="The Broad Institute Genome Sequencing Center for Infectious Disease"/>
            <person name="Wu L."/>
            <person name="Ma J."/>
        </authorList>
    </citation>
    <scope>NUCLEOTIDE SEQUENCE [LARGE SCALE GENOMIC DNA]</scope>
    <source>
        <strain evidence="10">CGMCC 4.7357</strain>
    </source>
</reference>
<proteinExistence type="predicted"/>
<evidence type="ECO:0000256" key="3">
    <source>
        <dbReference type="ARBA" id="ARBA00022475"/>
    </source>
</evidence>
<keyword evidence="2" id="KW-0813">Transport</keyword>
<evidence type="ECO:0000256" key="7">
    <source>
        <dbReference type="SAM" id="Phobius"/>
    </source>
</evidence>
<evidence type="ECO:0000313" key="10">
    <source>
        <dbReference type="Proteomes" id="UP001596020"/>
    </source>
</evidence>
<feature type="transmembrane region" description="Helical" evidence="7">
    <location>
        <begin position="251"/>
        <end position="272"/>
    </location>
</feature>
<evidence type="ECO:0000256" key="2">
    <source>
        <dbReference type="ARBA" id="ARBA00022448"/>
    </source>
</evidence>
<feature type="transmembrane region" description="Helical" evidence="7">
    <location>
        <begin position="338"/>
        <end position="360"/>
    </location>
</feature>
<evidence type="ECO:0000256" key="4">
    <source>
        <dbReference type="ARBA" id="ARBA00022692"/>
    </source>
</evidence>
<gene>
    <name evidence="9" type="ORF">ACFO3G_00970</name>
</gene>
<dbReference type="InterPro" id="IPR051125">
    <property type="entry name" value="ABC-4/HrtB_transporter"/>
</dbReference>
<keyword evidence="5 7" id="KW-1133">Transmembrane helix</keyword>
<protein>
    <submittedName>
        <fullName evidence="9">ABC transporter permease</fullName>
    </submittedName>
</protein>
<keyword evidence="6 7" id="KW-0472">Membrane</keyword>
<dbReference type="PANTHER" id="PTHR43738">
    <property type="entry name" value="ABC TRANSPORTER, MEMBRANE PROTEIN"/>
    <property type="match status" value="1"/>
</dbReference>
<keyword evidence="10" id="KW-1185">Reference proteome</keyword>
<evidence type="ECO:0000256" key="1">
    <source>
        <dbReference type="ARBA" id="ARBA00004651"/>
    </source>
</evidence>
<sequence length="370" mass="40750">MRYEKSKSIGITIGIVISIFLIGQQLSTLNFLKSLMCSISTHTNRELADIWVITDQSTNLNAVTPINSSLVNELKSIDGVEETFPVVYATTMMKFSNGQFSSVLLIGSEDPILILRPNGDEVLDGKVSNLSHPRSIALDKHDQKGFKHPVDMGMDVELNGKHAKVEVLMNHVRGYGASFCYTSLNNAREFTGMSPNLVSAIIIKADNHSEISDVCNRINRSFPGIRAWDRNELEKRTIKTILRESNMGVSFGSLVIFAVISGFFIIGLTLYTSTFDRVKDYGTLKAIGATNGYISRLVLLQAFLYAVVGYVIAVILLFMMKFGVAKSGLSLIIPPELLVELFLLTTFISVGGSFFAVAKLKKLEPASVFK</sequence>
<dbReference type="EMBL" id="JBHSGO010000014">
    <property type="protein sequence ID" value="MFC4665203.1"/>
    <property type="molecule type" value="Genomic_DNA"/>
</dbReference>
<evidence type="ECO:0000259" key="8">
    <source>
        <dbReference type="Pfam" id="PF02687"/>
    </source>
</evidence>
<dbReference type="PANTHER" id="PTHR43738:SF1">
    <property type="entry name" value="HEMIN TRANSPORT SYSTEM PERMEASE PROTEIN HRTB-RELATED"/>
    <property type="match status" value="1"/>
</dbReference>
<name>A0ABV9K5F8_9PORP</name>
<dbReference type="InterPro" id="IPR003838">
    <property type="entry name" value="ABC3_permease_C"/>
</dbReference>
<dbReference type="Pfam" id="PF02687">
    <property type="entry name" value="FtsX"/>
    <property type="match status" value="1"/>
</dbReference>
<dbReference type="Proteomes" id="UP001596020">
    <property type="component" value="Unassembled WGS sequence"/>
</dbReference>
<keyword evidence="4 7" id="KW-0812">Transmembrane</keyword>
<accession>A0ABV9K5F8</accession>
<comment type="subcellular location">
    <subcellularLocation>
        <location evidence="1">Cell membrane</location>
        <topology evidence="1">Multi-pass membrane protein</topology>
    </subcellularLocation>
</comment>
<comment type="caution">
    <text evidence="9">The sequence shown here is derived from an EMBL/GenBank/DDBJ whole genome shotgun (WGS) entry which is preliminary data.</text>
</comment>